<protein>
    <submittedName>
        <fullName evidence="2">RNA-directed RNA polymerase</fullName>
    </submittedName>
</protein>
<gene>
    <name evidence="2" type="ORF">CEY00_Acc02370</name>
</gene>
<dbReference type="Gramene" id="PSS35171">
    <property type="protein sequence ID" value="PSS35171"/>
    <property type="gene ID" value="CEY00_Acc02370"/>
</dbReference>
<keyword evidence="2" id="KW-0696">RNA-directed RNA polymerase</keyword>
<proteinExistence type="predicted"/>
<comment type="caution">
    <text evidence="2">The sequence shown here is derived from an EMBL/GenBank/DDBJ whole genome shotgun (WGS) entry which is preliminary data.</text>
</comment>
<dbReference type="InParanoid" id="A0A2R6RYS5"/>
<keyword evidence="3" id="KW-1185">Reference proteome</keyword>
<dbReference type="EMBL" id="NKQK01000002">
    <property type="protein sequence ID" value="PSS35171.1"/>
    <property type="molecule type" value="Genomic_DNA"/>
</dbReference>
<dbReference type="Proteomes" id="UP000241394">
    <property type="component" value="Chromosome LG2"/>
</dbReference>
<name>A0A2R6RYS5_ACTCC</name>
<reference evidence="2 3" key="1">
    <citation type="submission" date="2017-07" db="EMBL/GenBank/DDBJ databases">
        <title>An improved, manually edited Actinidia chinensis var. chinensis (kiwifruit) genome highlights the challenges associated with draft genomes and gene prediction in plants.</title>
        <authorList>
            <person name="Pilkington S."/>
            <person name="Crowhurst R."/>
            <person name="Hilario E."/>
            <person name="Nardozza S."/>
            <person name="Fraser L."/>
            <person name="Peng Y."/>
            <person name="Gunaseelan K."/>
            <person name="Simpson R."/>
            <person name="Tahir J."/>
            <person name="Deroles S."/>
            <person name="Templeton K."/>
            <person name="Luo Z."/>
            <person name="Davy M."/>
            <person name="Cheng C."/>
            <person name="Mcneilage M."/>
            <person name="Scaglione D."/>
            <person name="Liu Y."/>
            <person name="Zhang Q."/>
            <person name="Datson P."/>
            <person name="De Silva N."/>
            <person name="Gardiner S."/>
            <person name="Bassett H."/>
            <person name="Chagne D."/>
            <person name="Mccallum J."/>
            <person name="Dzierzon H."/>
            <person name="Deng C."/>
            <person name="Wang Y.-Y."/>
            <person name="Barron N."/>
            <person name="Manako K."/>
            <person name="Bowen J."/>
            <person name="Foster T."/>
            <person name="Erridge Z."/>
            <person name="Tiffin H."/>
            <person name="Waite C."/>
            <person name="Davies K."/>
            <person name="Grierson E."/>
            <person name="Laing W."/>
            <person name="Kirk R."/>
            <person name="Chen X."/>
            <person name="Wood M."/>
            <person name="Montefiori M."/>
            <person name="Brummell D."/>
            <person name="Schwinn K."/>
            <person name="Catanach A."/>
            <person name="Fullerton C."/>
            <person name="Li D."/>
            <person name="Meiyalaghan S."/>
            <person name="Nieuwenhuizen N."/>
            <person name="Read N."/>
            <person name="Prakash R."/>
            <person name="Hunter D."/>
            <person name="Zhang H."/>
            <person name="Mckenzie M."/>
            <person name="Knabel M."/>
            <person name="Harris A."/>
            <person name="Allan A."/>
            <person name="Chen A."/>
            <person name="Janssen B."/>
            <person name="Plunkett B."/>
            <person name="Dwamena C."/>
            <person name="Voogd C."/>
            <person name="Leif D."/>
            <person name="Lafferty D."/>
            <person name="Souleyre E."/>
            <person name="Varkonyi-Gasic E."/>
            <person name="Gambi F."/>
            <person name="Hanley J."/>
            <person name="Yao J.-L."/>
            <person name="Cheung J."/>
            <person name="David K."/>
            <person name="Warren B."/>
            <person name="Marsh K."/>
            <person name="Snowden K."/>
            <person name="Lin-Wang K."/>
            <person name="Brian L."/>
            <person name="Martinez-Sanchez M."/>
            <person name="Wang M."/>
            <person name="Ileperuma N."/>
            <person name="Macnee N."/>
            <person name="Campin R."/>
            <person name="Mcatee P."/>
            <person name="Drummond R."/>
            <person name="Espley R."/>
            <person name="Ireland H."/>
            <person name="Wu R."/>
            <person name="Atkinson R."/>
            <person name="Karunairetnam S."/>
            <person name="Bulley S."/>
            <person name="Chunkath S."/>
            <person name="Hanley Z."/>
            <person name="Storey R."/>
            <person name="Thrimawithana A."/>
            <person name="Thomson S."/>
            <person name="David C."/>
            <person name="Testolin R."/>
        </authorList>
    </citation>
    <scope>NUCLEOTIDE SEQUENCE [LARGE SCALE GENOMIC DNA]</scope>
    <source>
        <strain evidence="3">cv. Red5</strain>
        <tissue evidence="2">Young leaf</tissue>
    </source>
</reference>
<sequence>MDFFLSHHFPHRKWKITLGKSFPLLSTALLAPTRLVPNHIQIEHRRAKHDRDRVDPRAVGPGGEERRELDDEPERDRRVQEPDRELQRVPPTRLLVAGQLRERLQAVLEREGGRVGEDDEGRHGVVGVSARAVDDAGAVAEEEEVGGCG</sequence>
<feature type="compositionally biased region" description="Basic and acidic residues" evidence="1">
    <location>
        <begin position="109"/>
        <end position="123"/>
    </location>
</feature>
<keyword evidence="2" id="KW-0548">Nucleotidyltransferase</keyword>
<feature type="compositionally biased region" description="Basic and acidic residues" evidence="1">
    <location>
        <begin position="63"/>
        <end position="87"/>
    </location>
</feature>
<feature type="compositionally biased region" description="Basic and acidic residues" evidence="1">
    <location>
        <begin position="44"/>
        <end position="56"/>
    </location>
</feature>
<accession>A0A2R6RYS5</accession>
<feature type="region of interest" description="Disordered" evidence="1">
    <location>
        <begin position="109"/>
        <end position="128"/>
    </location>
</feature>
<dbReference type="GO" id="GO:0003968">
    <property type="term" value="F:RNA-directed RNA polymerase activity"/>
    <property type="evidence" value="ECO:0007669"/>
    <property type="project" value="UniProtKB-KW"/>
</dbReference>
<evidence type="ECO:0000313" key="2">
    <source>
        <dbReference type="EMBL" id="PSS35171.1"/>
    </source>
</evidence>
<reference evidence="3" key="2">
    <citation type="journal article" date="2018" name="BMC Genomics">
        <title>A manually annotated Actinidia chinensis var. chinensis (kiwifruit) genome highlights the challenges associated with draft genomes and gene prediction in plants.</title>
        <authorList>
            <person name="Pilkington S.M."/>
            <person name="Crowhurst R."/>
            <person name="Hilario E."/>
            <person name="Nardozza S."/>
            <person name="Fraser L."/>
            <person name="Peng Y."/>
            <person name="Gunaseelan K."/>
            <person name="Simpson R."/>
            <person name="Tahir J."/>
            <person name="Deroles S.C."/>
            <person name="Templeton K."/>
            <person name="Luo Z."/>
            <person name="Davy M."/>
            <person name="Cheng C."/>
            <person name="McNeilage M."/>
            <person name="Scaglione D."/>
            <person name="Liu Y."/>
            <person name="Zhang Q."/>
            <person name="Datson P."/>
            <person name="De Silva N."/>
            <person name="Gardiner S.E."/>
            <person name="Bassett H."/>
            <person name="Chagne D."/>
            <person name="McCallum J."/>
            <person name="Dzierzon H."/>
            <person name="Deng C."/>
            <person name="Wang Y.Y."/>
            <person name="Barron L."/>
            <person name="Manako K."/>
            <person name="Bowen J."/>
            <person name="Foster T.M."/>
            <person name="Erridge Z.A."/>
            <person name="Tiffin H."/>
            <person name="Waite C.N."/>
            <person name="Davies K.M."/>
            <person name="Grierson E.P."/>
            <person name="Laing W.A."/>
            <person name="Kirk R."/>
            <person name="Chen X."/>
            <person name="Wood M."/>
            <person name="Montefiori M."/>
            <person name="Brummell D.A."/>
            <person name="Schwinn K.E."/>
            <person name="Catanach A."/>
            <person name="Fullerton C."/>
            <person name="Li D."/>
            <person name="Meiyalaghan S."/>
            <person name="Nieuwenhuizen N."/>
            <person name="Read N."/>
            <person name="Prakash R."/>
            <person name="Hunter D."/>
            <person name="Zhang H."/>
            <person name="McKenzie M."/>
            <person name="Knabel M."/>
            <person name="Harris A."/>
            <person name="Allan A.C."/>
            <person name="Gleave A."/>
            <person name="Chen A."/>
            <person name="Janssen B.J."/>
            <person name="Plunkett B."/>
            <person name="Ampomah-Dwamena C."/>
            <person name="Voogd C."/>
            <person name="Leif D."/>
            <person name="Lafferty D."/>
            <person name="Souleyre E.J.F."/>
            <person name="Varkonyi-Gasic E."/>
            <person name="Gambi F."/>
            <person name="Hanley J."/>
            <person name="Yao J.L."/>
            <person name="Cheung J."/>
            <person name="David K.M."/>
            <person name="Warren B."/>
            <person name="Marsh K."/>
            <person name="Snowden K.C."/>
            <person name="Lin-Wang K."/>
            <person name="Brian L."/>
            <person name="Martinez-Sanchez M."/>
            <person name="Wang M."/>
            <person name="Ileperuma N."/>
            <person name="Macnee N."/>
            <person name="Campin R."/>
            <person name="McAtee P."/>
            <person name="Drummond R.S.M."/>
            <person name="Espley R.V."/>
            <person name="Ireland H.S."/>
            <person name="Wu R."/>
            <person name="Atkinson R.G."/>
            <person name="Karunairetnam S."/>
            <person name="Bulley S."/>
            <person name="Chunkath S."/>
            <person name="Hanley Z."/>
            <person name="Storey R."/>
            <person name="Thrimawithana A.H."/>
            <person name="Thomson S."/>
            <person name="David C."/>
            <person name="Testolin R."/>
            <person name="Huang H."/>
            <person name="Hellens R.P."/>
            <person name="Schaffer R.J."/>
        </authorList>
    </citation>
    <scope>NUCLEOTIDE SEQUENCE [LARGE SCALE GENOMIC DNA]</scope>
    <source>
        <strain evidence="3">cv. Red5</strain>
    </source>
</reference>
<organism evidence="2 3">
    <name type="scientific">Actinidia chinensis var. chinensis</name>
    <name type="common">Chinese soft-hair kiwi</name>
    <dbReference type="NCBI Taxonomy" id="1590841"/>
    <lineage>
        <taxon>Eukaryota</taxon>
        <taxon>Viridiplantae</taxon>
        <taxon>Streptophyta</taxon>
        <taxon>Embryophyta</taxon>
        <taxon>Tracheophyta</taxon>
        <taxon>Spermatophyta</taxon>
        <taxon>Magnoliopsida</taxon>
        <taxon>eudicotyledons</taxon>
        <taxon>Gunneridae</taxon>
        <taxon>Pentapetalae</taxon>
        <taxon>asterids</taxon>
        <taxon>Ericales</taxon>
        <taxon>Actinidiaceae</taxon>
        <taxon>Actinidia</taxon>
    </lineage>
</organism>
<keyword evidence="2" id="KW-0808">Transferase</keyword>
<dbReference type="AlphaFoldDB" id="A0A2R6RYS5"/>
<evidence type="ECO:0000313" key="3">
    <source>
        <dbReference type="Proteomes" id="UP000241394"/>
    </source>
</evidence>
<evidence type="ECO:0000256" key="1">
    <source>
        <dbReference type="SAM" id="MobiDB-lite"/>
    </source>
</evidence>
<feature type="region of interest" description="Disordered" evidence="1">
    <location>
        <begin position="44"/>
        <end position="92"/>
    </location>
</feature>